<name>A0AAW2Z3G1_9EUKA</name>
<dbReference type="GO" id="GO:0004674">
    <property type="term" value="F:protein serine/threonine kinase activity"/>
    <property type="evidence" value="ECO:0007669"/>
    <property type="project" value="UniProtKB-KW"/>
</dbReference>
<dbReference type="Proteomes" id="UP001431209">
    <property type="component" value="Unassembled WGS sequence"/>
</dbReference>
<dbReference type="Pfam" id="PF00069">
    <property type="entry name" value="Pkinase"/>
    <property type="match status" value="1"/>
</dbReference>
<evidence type="ECO:0000256" key="3">
    <source>
        <dbReference type="ARBA" id="ARBA00022741"/>
    </source>
</evidence>
<dbReference type="PANTHER" id="PTHR24055">
    <property type="entry name" value="MITOGEN-ACTIVATED PROTEIN KINASE"/>
    <property type="match status" value="1"/>
</dbReference>
<dbReference type="InterPro" id="IPR017441">
    <property type="entry name" value="Protein_kinase_ATP_BS"/>
</dbReference>
<keyword evidence="10" id="KW-1185">Reference proteome</keyword>
<evidence type="ECO:0000256" key="7">
    <source>
        <dbReference type="RuleBase" id="RU000304"/>
    </source>
</evidence>
<keyword evidence="5 6" id="KW-0067">ATP-binding</keyword>
<comment type="similarity">
    <text evidence="7">Belongs to the protein kinase superfamily.</text>
</comment>
<keyword evidence="1 7" id="KW-0723">Serine/threonine-protein kinase</keyword>
<dbReference type="PROSITE" id="PS50011">
    <property type="entry name" value="PROTEIN_KINASE_DOM"/>
    <property type="match status" value="1"/>
</dbReference>
<evidence type="ECO:0000313" key="10">
    <source>
        <dbReference type="Proteomes" id="UP001431209"/>
    </source>
</evidence>
<evidence type="ECO:0000256" key="1">
    <source>
        <dbReference type="ARBA" id="ARBA00022527"/>
    </source>
</evidence>
<evidence type="ECO:0000256" key="4">
    <source>
        <dbReference type="ARBA" id="ARBA00022777"/>
    </source>
</evidence>
<dbReference type="InterPro" id="IPR008271">
    <property type="entry name" value="Ser/Thr_kinase_AS"/>
</dbReference>
<dbReference type="SUPFAM" id="SSF56112">
    <property type="entry name" value="Protein kinase-like (PK-like)"/>
    <property type="match status" value="1"/>
</dbReference>
<keyword evidence="2" id="KW-0808">Transferase</keyword>
<comment type="caution">
    <text evidence="9">The sequence shown here is derived from an EMBL/GenBank/DDBJ whole genome shotgun (WGS) entry which is preliminary data.</text>
</comment>
<dbReference type="PROSITE" id="PS00107">
    <property type="entry name" value="PROTEIN_KINASE_ATP"/>
    <property type="match status" value="1"/>
</dbReference>
<evidence type="ECO:0000256" key="5">
    <source>
        <dbReference type="ARBA" id="ARBA00022840"/>
    </source>
</evidence>
<dbReference type="InterPro" id="IPR011009">
    <property type="entry name" value="Kinase-like_dom_sf"/>
</dbReference>
<evidence type="ECO:0000256" key="2">
    <source>
        <dbReference type="ARBA" id="ARBA00022679"/>
    </source>
</evidence>
<dbReference type="CDD" id="cd07834">
    <property type="entry name" value="STKc_MAPK"/>
    <property type="match status" value="1"/>
</dbReference>
<evidence type="ECO:0000313" key="9">
    <source>
        <dbReference type="EMBL" id="KAL0484286.1"/>
    </source>
</evidence>
<dbReference type="FunFam" id="1.10.510.10:FF:000040">
    <property type="entry name" value="Mitogen-activated protein kinase"/>
    <property type="match status" value="1"/>
</dbReference>
<gene>
    <name evidence="9" type="ORF">AKO1_004835</name>
</gene>
<dbReference type="InterPro" id="IPR050117">
    <property type="entry name" value="MAPK"/>
</dbReference>
<reference evidence="9 10" key="1">
    <citation type="submission" date="2024-03" db="EMBL/GenBank/DDBJ databases">
        <title>The Acrasis kona genome and developmental transcriptomes reveal deep origins of eukaryotic multicellular pathways.</title>
        <authorList>
            <person name="Sheikh S."/>
            <person name="Fu C.-J."/>
            <person name="Brown M.W."/>
            <person name="Baldauf S.L."/>
        </authorList>
    </citation>
    <scope>NUCLEOTIDE SEQUENCE [LARGE SCALE GENOMIC DNA]</scope>
    <source>
        <strain evidence="9 10">ATCC MYA-3509</strain>
    </source>
</reference>
<organism evidence="9 10">
    <name type="scientific">Acrasis kona</name>
    <dbReference type="NCBI Taxonomy" id="1008807"/>
    <lineage>
        <taxon>Eukaryota</taxon>
        <taxon>Discoba</taxon>
        <taxon>Heterolobosea</taxon>
        <taxon>Tetramitia</taxon>
        <taxon>Eutetramitia</taxon>
        <taxon>Acrasidae</taxon>
        <taxon>Acrasis</taxon>
    </lineage>
</organism>
<keyword evidence="4 9" id="KW-0418">Kinase</keyword>
<dbReference type="SMART" id="SM00220">
    <property type="entry name" value="S_TKc"/>
    <property type="match status" value="1"/>
</dbReference>
<dbReference type="GO" id="GO:0005524">
    <property type="term" value="F:ATP binding"/>
    <property type="evidence" value="ECO:0007669"/>
    <property type="project" value="UniProtKB-UniRule"/>
</dbReference>
<dbReference type="InterPro" id="IPR000719">
    <property type="entry name" value="Prot_kinase_dom"/>
</dbReference>
<dbReference type="Gene3D" id="3.30.200.20">
    <property type="entry name" value="Phosphorylase Kinase, domain 1"/>
    <property type="match status" value="1"/>
</dbReference>
<feature type="binding site" evidence="6">
    <location>
        <position position="80"/>
    </location>
    <ligand>
        <name>ATP</name>
        <dbReference type="ChEBI" id="CHEBI:30616"/>
    </ligand>
</feature>
<dbReference type="Gene3D" id="1.10.510.10">
    <property type="entry name" value="Transferase(Phosphotransferase) domain 1"/>
    <property type="match status" value="1"/>
</dbReference>
<accession>A0AAW2Z3G1</accession>
<proteinExistence type="inferred from homology"/>
<dbReference type="AlphaFoldDB" id="A0AAW2Z3G1"/>
<dbReference type="PROSITE" id="PS00108">
    <property type="entry name" value="PROTEIN_KINASE_ST"/>
    <property type="match status" value="1"/>
</dbReference>
<feature type="domain" description="Protein kinase" evidence="8">
    <location>
        <begin position="50"/>
        <end position="361"/>
    </location>
</feature>
<protein>
    <submittedName>
        <fullName evidence="9">Mitogen-activated protein kinase</fullName>
    </submittedName>
</protein>
<evidence type="ECO:0000256" key="6">
    <source>
        <dbReference type="PROSITE-ProRule" id="PRU10141"/>
    </source>
</evidence>
<sequence>MTSSSTTATYSSEVADPDKHTITVDEYDNIDVELFPRLMKNEVFHLTADYIPKILVGKGSYGMVVSAIDINTQMQVAIKKCCKVFPIGIAEQMMEQQKNQITNQNTIARQTLIPKRILRELKILAHLNHPNIINLKSIIPPSSYKTFKDVYMVTDLMEADLRDFLVTDQQLSDRHIQYLMFQILSAISYVHRADILHRDLKPENILVNTSCEVKICDFGLARGMNFDQDATMSTNYVQTRWYRAPELLLNNHTVSKAIDIWSIGCVMAELMGSGILFKGSSPINQLEQILRVLGTQEIENVKGSPQGLEFLRRMPTFTGRPLESLFPKIQNPDAIDLLKKMLQFNPDKRISADEALRHPYLCNFFKPDAVLPHVEKFDFSFETDCKDLISIKREAFNTILKFNCISRKSECKPVLCTKVDRDVERKKIAEGLTSPSSEEVQRELIYQLQKEMEQDLIREASESSEEKPKKKGMFYRMRRLLRKTKCLKS</sequence>
<dbReference type="EMBL" id="JAOPGA020001032">
    <property type="protein sequence ID" value="KAL0484286.1"/>
    <property type="molecule type" value="Genomic_DNA"/>
</dbReference>
<evidence type="ECO:0000259" key="8">
    <source>
        <dbReference type="PROSITE" id="PS50011"/>
    </source>
</evidence>
<keyword evidence="3 6" id="KW-0547">Nucleotide-binding</keyword>